<comment type="caution">
    <text evidence="1">The sequence shown here is derived from an EMBL/GenBank/DDBJ whole genome shotgun (WGS) entry which is preliminary data.</text>
</comment>
<proteinExistence type="predicted"/>
<evidence type="ECO:0000313" key="2">
    <source>
        <dbReference type="Proteomes" id="UP001500339"/>
    </source>
</evidence>
<dbReference type="EMBL" id="BAAACF010000001">
    <property type="protein sequence ID" value="GAA0716431.1"/>
    <property type="molecule type" value="Genomic_DNA"/>
</dbReference>
<evidence type="ECO:0008006" key="3">
    <source>
        <dbReference type="Google" id="ProtNLM"/>
    </source>
</evidence>
<dbReference type="Proteomes" id="UP001500339">
    <property type="component" value="Unassembled WGS sequence"/>
</dbReference>
<keyword evidence="2" id="KW-1185">Reference proteome</keyword>
<evidence type="ECO:0000313" key="1">
    <source>
        <dbReference type="EMBL" id="GAA0716431.1"/>
    </source>
</evidence>
<name>A0ABP3TV99_9CLOT</name>
<dbReference type="InterPro" id="IPR025038">
    <property type="entry name" value="DUF3924"/>
</dbReference>
<dbReference type="Pfam" id="PF13062">
    <property type="entry name" value="DUF3924"/>
    <property type="match status" value="1"/>
</dbReference>
<sequence>MRLGIIGPEDLVAKSVEISNKYKSIDVVEIPYENESDTISKVREWENEVDSFLFTGFLPYYHATTNNVTSKQLFYYPILGSALYTVLLKIKMDNNINISNISIDTLNKSEIEEVFKEIDIPYEGLCVNDRELDDYSRDQYIDFHLKLYKSGRTEAAVTSINSVYLALIKKGIPAFKITPTSFAMNETFKLIESARETYVAQNNQIILIIIDIKDYSLNTTKPSSLDMREKKLSLHQELLNYSRIYKASVFSSADENEFIVLITKGIFQEYTNSYENIPMIHEIKEKFSMSINMGIGMGVSALEAEENARAALSLSKGESEFGAYVINQDKVVYGPIGADGRMEYILKSNDETLIGWMNKTGISIANISLIQNLISKLQTDCITPSDIQKGLNITLRSANRIMNKLVMAGAAEDIGIEQPVGRGRPRHVYKIDFSKDKLL</sequence>
<organism evidence="1 2">
    <name type="scientific">Clostridium malenominatum</name>
    <dbReference type="NCBI Taxonomy" id="1539"/>
    <lineage>
        <taxon>Bacteria</taxon>
        <taxon>Bacillati</taxon>
        <taxon>Bacillota</taxon>
        <taxon>Clostridia</taxon>
        <taxon>Eubacteriales</taxon>
        <taxon>Clostridiaceae</taxon>
        <taxon>Clostridium</taxon>
    </lineage>
</organism>
<reference evidence="2" key="1">
    <citation type="journal article" date="2019" name="Int. J. Syst. Evol. Microbiol.">
        <title>The Global Catalogue of Microorganisms (GCM) 10K type strain sequencing project: providing services to taxonomists for standard genome sequencing and annotation.</title>
        <authorList>
            <consortium name="The Broad Institute Genomics Platform"/>
            <consortium name="The Broad Institute Genome Sequencing Center for Infectious Disease"/>
            <person name="Wu L."/>
            <person name="Ma J."/>
        </authorList>
    </citation>
    <scope>NUCLEOTIDE SEQUENCE [LARGE SCALE GENOMIC DNA]</scope>
    <source>
        <strain evidence="2">JCM 1405</strain>
    </source>
</reference>
<protein>
    <recommendedName>
        <fullName evidence="3">Transcriptional regulator</fullName>
    </recommendedName>
</protein>
<dbReference type="RefSeq" id="WP_343765270.1">
    <property type="nucleotide sequence ID" value="NZ_BAAACF010000001.1"/>
</dbReference>
<gene>
    <name evidence="1" type="ORF">GCM10008905_00860</name>
</gene>
<accession>A0ABP3TV99</accession>
<dbReference type="InterPro" id="IPR043128">
    <property type="entry name" value="Rev_trsase/Diguanyl_cyclase"/>
</dbReference>
<dbReference type="Gene3D" id="3.30.70.270">
    <property type="match status" value="1"/>
</dbReference>